<keyword evidence="2" id="KW-1185">Reference proteome</keyword>
<accession>A0ACC0L0K5</accession>
<dbReference type="Proteomes" id="UP001064048">
    <property type="component" value="Chromosome 9"/>
</dbReference>
<name>A0ACC0L0K5_CHOFU</name>
<evidence type="ECO:0000313" key="2">
    <source>
        <dbReference type="Proteomes" id="UP001064048"/>
    </source>
</evidence>
<proteinExistence type="predicted"/>
<comment type="caution">
    <text evidence="1">The sequence shown here is derived from an EMBL/GenBank/DDBJ whole genome shotgun (WGS) entry which is preliminary data.</text>
</comment>
<evidence type="ECO:0000313" key="1">
    <source>
        <dbReference type="EMBL" id="KAI8442376.1"/>
    </source>
</evidence>
<dbReference type="EMBL" id="CM046109">
    <property type="protein sequence ID" value="KAI8442376.1"/>
    <property type="molecule type" value="Genomic_DNA"/>
</dbReference>
<organism evidence="1 2">
    <name type="scientific">Choristoneura fumiferana</name>
    <name type="common">Spruce budworm moth</name>
    <name type="synonym">Archips fumiferana</name>
    <dbReference type="NCBI Taxonomy" id="7141"/>
    <lineage>
        <taxon>Eukaryota</taxon>
        <taxon>Metazoa</taxon>
        <taxon>Ecdysozoa</taxon>
        <taxon>Arthropoda</taxon>
        <taxon>Hexapoda</taxon>
        <taxon>Insecta</taxon>
        <taxon>Pterygota</taxon>
        <taxon>Neoptera</taxon>
        <taxon>Endopterygota</taxon>
        <taxon>Lepidoptera</taxon>
        <taxon>Glossata</taxon>
        <taxon>Ditrysia</taxon>
        <taxon>Tortricoidea</taxon>
        <taxon>Tortricidae</taxon>
        <taxon>Tortricinae</taxon>
        <taxon>Choristoneura</taxon>
    </lineage>
</organism>
<sequence>MLYMPAVAAFFKYKIVYSVIVLVCGNKFEQIQVLRQLSRHGLRATATCYPTVLDQMQTRLQGVLYVAQHNDTILDQVKQDHFAIWNKWLVVSEEIPGKLKSMRYDADVVLLNRLQTDAGYLTVGITANTTSLASSAVSFEDVYAHPGGGSSRHAWAAWAPAGGLQLRHERDRLLRRLDLKRYPMRIATPIGHYDEAEYGGSFAQYVLDNSMPERDSAIRCGYGASALILEALNAEEMIVQVQLWSTVVGNSTSMMTKLADGTSELSGSTLRMRTDRIERLDYVMPIWPFIVGFTYLSERESSSNMFVMPFSGAVWGACAALVLLLALAQRATAKAPVERDGAFVAVVATWLQQDASAVPDGASGRMTFMMLSMFSMLVYAYYSSAIVSALMAAGGGGPTSLRDLADSRYALASEDYDWIRYLMFDVKTNWEDLEYLKRKKMTSNFYQSTERGMQLVLEGNTAFHAEYNHVYPLMNIFSDEQICKVQYVHTVPEIMSWVTTTKRGQWLDVFRTAGGWVHETGLAKRLLSRWQVKPPPCRAALLAERVKYGDVAPLIVLTTVGFIASVVLLFVERAVASVLDILAAASAHRCATIVLYVESNTDQKESNTRYLLLFFQEYTGVLDILAAASARRLASLNERMNQMISALYAARKSKQMTATYKTANIKLPTFSKNKSSGATYQTTTPAPPTEYSTPVAQYDPSYYHAYQSQQSSTPAPQVYYMSQQQSQAPTTVAISPPAPGSPPTVTISSTRMPIPCYPQYEGQEYAYPPAPKSYPPQYYEFSYAPQYGPSAPYPPAPQPYMPPMECTCQFPGEYPVPPPVCPCRQAYGSPPAQPERARGCPPPCQPPPACPPAPYPQPQGYPPPACSPPPAYPPPPSYPPSPAYGPPAYPYSGEIILVPIVQSPALGSPQTYRRGIGFIQSKISLCLRNKSEEDADKPADAKRRLSTGSLTYAYSNKFDDADTRELLGQVPEIDNMVKDGGQKDWIDMFIGQTNGLYPSTSAALMAHATNPNKTPEEQVEDIKDMAHQITKAIQSEMTNLLSYAIAHCEKGEEGGKQTKHKRSIETPMDSSQLVMRLLKHIKANNEYQNIAIEKMMTAQEIADKYGVKYTPDEDLLTDLVDYSSQQSEQLSSILTAAYNTNKKQVEFVPLADVKEDRENAAENSTYYIYALHIPEDEVQSQLNSFPSYEYMPEQVQYMYPVSPAHYGAPHPQQTHYKALETQIQAPPARHAPAPVCQRPPFYANERYEPAFTPAPAYRPPCNPMEPITTTTTIVLPVEEPVAPKPELVGQVYEETVSNKVFIEKGEEPGSTDVNHVMTYSVSEKSHFKTPEIEKLPQQMQYYFFLMN</sequence>
<protein>
    <submittedName>
        <fullName evidence="1">Uncharacterized protein</fullName>
    </submittedName>
</protein>
<gene>
    <name evidence="1" type="ORF">MSG28_005898</name>
</gene>
<reference evidence="1 2" key="1">
    <citation type="journal article" date="2022" name="Genome Biol. Evol.">
        <title>The Spruce Budworm Genome: Reconstructing the Evolutionary History of Antifreeze Proteins.</title>
        <authorList>
            <person name="Beliveau C."/>
            <person name="Gagne P."/>
            <person name="Picq S."/>
            <person name="Vernygora O."/>
            <person name="Keeling C.I."/>
            <person name="Pinkney K."/>
            <person name="Doucet D."/>
            <person name="Wen F."/>
            <person name="Johnston J.S."/>
            <person name="Maaroufi H."/>
            <person name="Boyle B."/>
            <person name="Laroche J."/>
            <person name="Dewar K."/>
            <person name="Juretic N."/>
            <person name="Blackburn G."/>
            <person name="Nisole A."/>
            <person name="Brunet B."/>
            <person name="Brandao M."/>
            <person name="Lumley L."/>
            <person name="Duan J."/>
            <person name="Quan G."/>
            <person name="Lucarotti C.J."/>
            <person name="Roe A.D."/>
            <person name="Sperling F.A.H."/>
            <person name="Levesque R.C."/>
            <person name="Cusson M."/>
        </authorList>
    </citation>
    <scope>NUCLEOTIDE SEQUENCE [LARGE SCALE GENOMIC DNA]</scope>
    <source>
        <strain evidence="1">Glfc:IPQL:Cfum</strain>
    </source>
</reference>